<organism evidence="5 6">
    <name type="scientific">Thalassotalea algicola</name>
    <dbReference type="NCBI Taxonomy" id="2716224"/>
    <lineage>
        <taxon>Bacteria</taxon>
        <taxon>Pseudomonadati</taxon>
        <taxon>Pseudomonadota</taxon>
        <taxon>Gammaproteobacteria</taxon>
        <taxon>Alteromonadales</taxon>
        <taxon>Colwelliaceae</taxon>
        <taxon>Thalassotalea</taxon>
    </lineage>
</organism>
<keyword evidence="1" id="KW-0805">Transcription regulation</keyword>
<dbReference type="AlphaFoldDB" id="A0A7Y0L914"/>
<dbReference type="InterPro" id="IPR018060">
    <property type="entry name" value="HTH_AraC"/>
</dbReference>
<name>A0A7Y0L914_9GAMM</name>
<evidence type="ECO:0000259" key="4">
    <source>
        <dbReference type="PROSITE" id="PS01124"/>
    </source>
</evidence>
<evidence type="ECO:0000256" key="1">
    <source>
        <dbReference type="ARBA" id="ARBA00023015"/>
    </source>
</evidence>
<dbReference type="GO" id="GO:0005829">
    <property type="term" value="C:cytosol"/>
    <property type="evidence" value="ECO:0007669"/>
    <property type="project" value="TreeGrafter"/>
</dbReference>
<dbReference type="SUPFAM" id="SSF46689">
    <property type="entry name" value="Homeodomain-like"/>
    <property type="match status" value="1"/>
</dbReference>
<keyword evidence="3" id="KW-0804">Transcription</keyword>
<dbReference type="GO" id="GO:0000976">
    <property type="term" value="F:transcription cis-regulatory region binding"/>
    <property type="evidence" value="ECO:0007669"/>
    <property type="project" value="TreeGrafter"/>
</dbReference>
<protein>
    <submittedName>
        <fullName evidence="5">AraC family transcriptional regulator</fullName>
    </submittedName>
</protein>
<dbReference type="Pfam" id="PF12625">
    <property type="entry name" value="Arabinose_bd"/>
    <property type="match status" value="1"/>
</dbReference>
<dbReference type="EMBL" id="JABBXH010000001">
    <property type="protein sequence ID" value="NMP30180.1"/>
    <property type="molecule type" value="Genomic_DNA"/>
</dbReference>
<evidence type="ECO:0000256" key="2">
    <source>
        <dbReference type="ARBA" id="ARBA00023125"/>
    </source>
</evidence>
<dbReference type="Gene3D" id="1.10.10.60">
    <property type="entry name" value="Homeodomain-like"/>
    <property type="match status" value="1"/>
</dbReference>
<evidence type="ECO:0000313" key="6">
    <source>
        <dbReference type="Proteomes" id="UP000568664"/>
    </source>
</evidence>
<dbReference type="SMART" id="SM00342">
    <property type="entry name" value="HTH_ARAC"/>
    <property type="match status" value="1"/>
</dbReference>
<reference evidence="5 6" key="1">
    <citation type="submission" date="2020-04" db="EMBL/GenBank/DDBJ databases">
        <title>Thalassotalea sp. M1531, isolated from the surface of marine red alga.</title>
        <authorList>
            <person name="Pang L."/>
            <person name="Lu D.-C."/>
        </authorList>
    </citation>
    <scope>NUCLEOTIDE SEQUENCE [LARGE SCALE GENOMIC DNA]</scope>
    <source>
        <strain evidence="5 6">M1531</strain>
    </source>
</reference>
<dbReference type="PROSITE" id="PS01124">
    <property type="entry name" value="HTH_ARAC_FAMILY_2"/>
    <property type="match status" value="1"/>
</dbReference>
<dbReference type="RefSeq" id="WP_169073517.1">
    <property type="nucleotide sequence ID" value="NZ_JABBXH010000001.1"/>
</dbReference>
<keyword evidence="2" id="KW-0238">DNA-binding</keyword>
<gene>
    <name evidence="5" type="ORF">HII17_01285</name>
</gene>
<evidence type="ECO:0000256" key="3">
    <source>
        <dbReference type="ARBA" id="ARBA00023163"/>
    </source>
</evidence>
<dbReference type="Proteomes" id="UP000568664">
    <property type="component" value="Unassembled WGS sequence"/>
</dbReference>
<dbReference type="GO" id="GO:0003700">
    <property type="term" value="F:DNA-binding transcription factor activity"/>
    <property type="evidence" value="ECO:0007669"/>
    <property type="project" value="InterPro"/>
</dbReference>
<proteinExistence type="predicted"/>
<dbReference type="Pfam" id="PF12833">
    <property type="entry name" value="HTH_18"/>
    <property type="match status" value="1"/>
</dbReference>
<accession>A0A7Y0L914</accession>
<comment type="caution">
    <text evidence="5">The sequence shown here is derived from an EMBL/GenBank/DDBJ whole genome shotgun (WGS) entry which is preliminary data.</text>
</comment>
<dbReference type="InterPro" id="IPR032687">
    <property type="entry name" value="AraC-type_N"/>
</dbReference>
<feature type="domain" description="HTH araC/xylS-type" evidence="4">
    <location>
        <begin position="230"/>
        <end position="328"/>
    </location>
</feature>
<evidence type="ECO:0000313" key="5">
    <source>
        <dbReference type="EMBL" id="NMP30180.1"/>
    </source>
</evidence>
<keyword evidence="6" id="KW-1185">Reference proteome</keyword>
<sequence length="337" mass="38228">MICSLPHYSVRALVNYLVNCGLDRKLLLTHIATDEQALSNAQQSYPQSDYEALLSYGANQLNIPNIGFMHGKAFELSFWGILGHIVAAAPTLWDALGYQKRYQCLLGNSGQAYHEIEDEVVTIRWLSDAQCSANSIEQVITAWVAFAFSYTLSNDKPISVHFTHSAVSGLEQYQEFFGCEVLFNTEFNGIKVKQSSLTLPLTAFNEEVLTVLCNYAEQKLSQKKSTGSLDIIRQYIIETLPEGIAELNEVAQFLGISSRQLQRKFQQQNTSLTAFLEHIRQDLAVSYLTQTNHKLLYISSVLGYSEQSAFQRAFKRWFNCTPQEYRLNPKAITRDYQ</sequence>
<dbReference type="InterPro" id="IPR009057">
    <property type="entry name" value="Homeodomain-like_sf"/>
</dbReference>
<dbReference type="PANTHER" id="PTHR47894">
    <property type="entry name" value="HTH-TYPE TRANSCRIPTIONAL REGULATOR GADX"/>
    <property type="match status" value="1"/>
</dbReference>
<dbReference type="PANTHER" id="PTHR47894:SF1">
    <property type="entry name" value="HTH-TYPE TRANSCRIPTIONAL REGULATOR VQSM"/>
    <property type="match status" value="1"/>
</dbReference>